<dbReference type="InterPro" id="IPR000485">
    <property type="entry name" value="AsnC-type_HTH_dom"/>
</dbReference>
<dbReference type="InterPro" id="IPR011008">
    <property type="entry name" value="Dimeric_a/b-barrel"/>
</dbReference>
<dbReference type="Gene3D" id="3.30.70.920">
    <property type="match status" value="1"/>
</dbReference>
<dbReference type="InterPro" id="IPR019887">
    <property type="entry name" value="Tscrpt_reg_AsnC/Lrp_C"/>
</dbReference>
<dbReference type="GO" id="GO:0006355">
    <property type="term" value="P:regulation of DNA-templated transcription"/>
    <property type="evidence" value="ECO:0007669"/>
    <property type="project" value="UniProtKB-ARBA"/>
</dbReference>
<dbReference type="PROSITE" id="PS50956">
    <property type="entry name" value="HTH_ASNC_2"/>
    <property type="match status" value="1"/>
</dbReference>
<dbReference type="Pfam" id="PF13412">
    <property type="entry name" value="HTH_24"/>
    <property type="match status" value="1"/>
</dbReference>
<dbReference type="EMBL" id="DXAQ01000097">
    <property type="protein sequence ID" value="HIZ89525.1"/>
    <property type="molecule type" value="Genomic_DNA"/>
</dbReference>
<feature type="domain" description="HTH asnC-type" evidence="4">
    <location>
        <begin position="3"/>
        <end position="64"/>
    </location>
</feature>
<reference evidence="5" key="1">
    <citation type="journal article" date="2021" name="PeerJ">
        <title>Extensive microbial diversity within the chicken gut microbiome revealed by metagenomics and culture.</title>
        <authorList>
            <person name="Gilroy R."/>
            <person name="Ravi A."/>
            <person name="Getino M."/>
            <person name="Pursley I."/>
            <person name="Horton D.L."/>
            <person name="Alikhan N.F."/>
            <person name="Baker D."/>
            <person name="Gharbi K."/>
            <person name="Hall N."/>
            <person name="Watson M."/>
            <person name="Adriaenssens E.M."/>
            <person name="Foster-Nyarko E."/>
            <person name="Jarju S."/>
            <person name="Secka A."/>
            <person name="Antonio M."/>
            <person name="Oren A."/>
            <person name="Chaudhuri R.R."/>
            <person name="La Ragione R."/>
            <person name="Hildebrand F."/>
            <person name="Pallen M.J."/>
        </authorList>
    </citation>
    <scope>NUCLEOTIDE SEQUENCE</scope>
    <source>
        <strain evidence="5">ChiW4-1371</strain>
    </source>
</reference>
<dbReference type="InterPro" id="IPR019888">
    <property type="entry name" value="Tscrpt_reg_AsnC-like"/>
</dbReference>
<dbReference type="SUPFAM" id="SSF46785">
    <property type="entry name" value="Winged helix' DNA-binding domain"/>
    <property type="match status" value="1"/>
</dbReference>
<keyword evidence="3" id="KW-0804">Transcription</keyword>
<evidence type="ECO:0000256" key="2">
    <source>
        <dbReference type="ARBA" id="ARBA00023125"/>
    </source>
</evidence>
<accession>A0A9D2KB94</accession>
<dbReference type="InterPro" id="IPR011991">
    <property type="entry name" value="ArsR-like_HTH"/>
</dbReference>
<dbReference type="PANTHER" id="PTHR30154">
    <property type="entry name" value="LEUCINE-RESPONSIVE REGULATORY PROTEIN"/>
    <property type="match status" value="1"/>
</dbReference>
<evidence type="ECO:0000313" key="5">
    <source>
        <dbReference type="EMBL" id="HIZ89525.1"/>
    </source>
</evidence>
<dbReference type="GO" id="GO:0043200">
    <property type="term" value="P:response to amino acid"/>
    <property type="evidence" value="ECO:0007669"/>
    <property type="project" value="TreeGrafter"/>
</dbReference>
<dbReference type="Proteomes" id="UP000824176">
    <property type="component" value="Unassembled WGS sequence"/>
</dbReference>
<dbReference type="InterPro" id="IPR036390">
    <property type="entry name" value="WH_DNA-bd_sf"/>
</dbReference>
<keyword evidence="2" id="KW-0238">DNA-binding</keyword>
<dbReference type="InterPro" id="IPR036388">
    <property type="entry name" value="WH-like_DNA-bd_sf"/>
</dbReference>
<dbReference type="GO" id="GO:0005829">
    <property type="term" value="C:cytosol"/>
    <property type="evidence" value="ECO:0007669"/>
    <property type="project" value="TreeGrafter"/>
</dbReference>
<gene>
    <name evidence="5" type="ORF">H9804_06245</name>
</gene>
<reference evidence="5" key="2">
    <citation type="submission" date="2021-04" db="EMBL/GenBank/DDBJ databases">
        <authorList>
            <person name="Gilroy R."/>
        </authorList>
    </citation>
    <scope>NUCLEOTIDE SEQUENCE</scope>
    <source>
        <strain evidence="5">ChiW4-1371</strain>
    </source>
</reference>
<organism evidence="5 6">
    <name type="scientific">Candidatus Mucispirillum faecigallinarum</name>
    <dbReference type="NCBI Taxonomy" id="2838699"/>
    <lineage>
        <taxon>Bacteria</taxon>
        <taxon>Pseudomonadati</taxon>
        <taxon>Deferribacterota</taxon>
        <taxon>Deferribacteres</taxon>
        <taxon>Deferribacterales</taxon>
        <taxon>Mucispirillaceae</taxon>
        <taxon>Mucispirillum</taxon>
    </lineage>
</organism>
<proteinExistence type="predicted"/>
<dbReference type="AlphaFoldDB" id="A0A9D2KB94"/>
<evidence type="ECO:0000313" key="6">
    <source>
        <dbReference type="Proteomes" id="UP000824176"/>
    </source>
</evidence>
<keyword evidence="1" id="KW-0805">Transcription regulation</keyword>
<comment type="caution">
    <text evidence="5">The sequence shown here is derived from an EMBL/GenBank/DDBJ whole genome shotgun (WGS) entry which is preliminary data.</text>
</comment>
<dbReference type="Gene3D" id="1.10.10.10">
    <property type="entry name" value="Winged helix-like DNA-binding domain superfamily/Winged helix DNA-binding domain"/>
    <property type="match status" value="1"/>
</dbReference>
<evidence type="ECO:0000256" key="3">
    <source>
        <dbReference type="ARBA" id="ARBA00023163"/>
    </source>
</evidence>
<sequence>MALDSIDVQILNMLIENGRISYTDIAKEVGMKPPSVIDRIKKMESDGIIYDYTARVDYRKMGFDMVAFVGVVMDNPVYIDDFENIFKNVDEDIVECYHVTGDFTLLLKVITKNTNTLAGIIRKLRELPGVASTNTILVFSTMVNRVHKI</sequence>
<dbReference type="PRINTS" id="PR00033">
    <property type="entry name" value="HTHASNC"/>
</dbReference>
<dbReference type="CDD" id="cd00090">
    <property type="entry name" value="HTH_ARSR"/>
    <property type="match status" value="1"/>
</dbReference>
<protein>
    <submittedName>
        <fullName evidence="5">Lrp/AsnC family transcriptional regulator</fullName>
    </submittedName>
</protein>
<evidence type="ECO:0000259" key="4">
    <source>
        <dbReference type="PROSITE" id="PS50956"/>
    </source>
</evidence>
<name>A0A9D2KB94_9BACT</name>
<evidence type="ECO:0000256" key="1">
    <source>
        <dbReference type="ARBA" id="ARBA00023015"/>
    </source>
</evidence>
<dbReference type="SUPFAM" id="SSF54909">
    <property type="entry name" value="Dimeric alpha+beta barrel"/>
    <property type="match status" value="1"/>
</dbReference>
<dbReference type="Pfam" id="PF01037">
    <property type="entry name" value="AsnC_trans_reg"/>
    <property type="match status" value="1"/>
</dbReference>
<dbReference type="SMART" id="SM00344">
    <property type="entry name" value="HTH_ASNC"/>
    <property type="match status" value="1"/>
</dbReference>
<dbReference type="GO" id="GO:0043565">
    <property type="term" value="F:sequence-specific DNA binding"/>
    <property type="evidence" value="ECO:0007669"/>
    <property type="project" value="InterPro"/>
</dbReference>
<dbReference type="PANTHER" id="PTHR30154:SF34">
    <property type="entry name" value="TRANSCRIPTIONAL REGULATOR AZLB"/>
    <property type="match status" value="1"/>
</dbReference>